<keyword evidence="2" id="KW-0812">Transmembrane</keyword>
<feature type="transmembrane region" description="Helical" evidence="2">
    <location>
        <begin position="132"/>
        <end position="151"/>
    </location>
</feature>
<dbReference type="Pfam" id="PF00654">
    <property type="entry name" value="Voltage_CLC"/>
    <property type="match status" value="1"/>
</dbReference>
<organism evidence="3 4">
    <name type="scientific">Nitzschia inconspicua</name>
    <dbReference type="NCBI Taxonomy" id="303405"/>
    <lineage>
        <taxon>Eukaryota</taxon>
        <taxon>Sar</taxon>
        <taxon>Stramenopiles</taxon>
        <taxon>Ochrophyta</taxon>
        <taxon>Bacillariophyta</taxon>
        <taxon>Bacillariophyceae</taxon>
        <taxon>Bacillariophycidae</taxon>
        <taxon>Bacillariales</taxon>
        <taxon>Bacillariaceae</taxon>
        <taxon>Nitzschia</taxon>
    </lineage>
</organism>
<evidence type="ECO:0000256" key="2">
    <source>
        <dbReference type="SAM" id="Phobius"/>
    </source>
</evidence>
<feature type="region of interest" description="Disordered" evidence="1">
    <location>
        <begin position="1"/>
        <end position="37"/>
    </location>
</feature>
<feature type="transmembrane region" description="Helical" evidence="2">
    <location>
        <begin position="343"/>
        <end position="368"/>
    </location>
</feature>
<evidence type="ECO:0000313" key="4">
    <source>
        <dbReference type="Proteomes" id="UP000693970"/>
    </source>
</evidence>
<dbReference type="InterPro" id="IPR001807">
    <property type="entry name" value="ClC"/>
</dbReference>
<feature type="compositionally biased region" description="Low complexity" evidence="1">
    <location>
        <begin position="15"/>
        <end position="33"/>
    </location>
</feature>
<evidence type="ECO:0000256" key="1">
    <source>
        <dbReference type="SAM" id="MobiDB-lite"/>
    </source>
</evidence>
<dbReference type="AlphaFoldDB" id="A0A9K3PPC2"/>
<evidence type="ECO:0000313" key="3">
    <source>
        <dbReference type="EMBL" id="KAG7355165.1"/>
    </source>
</evidence>
<dbReference type="InterPro" id="IPR050368">
    <property type="entry name" value="ClC-type_chloride_channel"/>
</dbReference>
<keyword evidence="2" id="KW-1133">Transmembrane helix</keyword>
<comment type="caution">
    <text evidence="3">The sequence shown here is derived from an EMBL/GenBank/DDBJ whole genome shotgun (WGS) entry which is preliminary data.</text>
</comment>
<dbReference type="Proteomes" id="UP000693970">
    <property type="component" value="Unassembled WGS sequence"/>
</dbReference>
<feature type="transmembrane region" description="Helical" evidence="2">
    <location>
        <begin position="224"/>
        <end position="248"/>
    </location>
</feature>
<sequence>MDETSSSRLSEPLLSTSQSNNNSNSNDSHLNENGTDRQEQLLSEEQVEVLRNKTLVYGLFGRPYALYWNFWWQHLISAACLGAFVGCLVGVVLWTHQIISGFLFPTRSYNHETATANLDDNSHHRHQELGQWWWILIPPGGALLSSIVLELPRAPKPESFRSLIHDLASLDANFVESFHAIVSSWIALIVGLPIGVDLVVGSIGSGCAKIIADVFQVDARTRALYIQAGLSAAMSILLPSPILGMLLVQELSVTTRSGTLMLSSVALHQSTTRYLAGADNIVQIDGTLADHDIMEQVLIGSISVSSCTAVVILLFSHSAVDAMRLQHYTLPESDVETGDKAYLLHWLLAIIIGLLCGAVVTLSGAMYLKWSWSRVKGCAFLMQNERLKFTRARQVFAVFAGLVCGVLGFVWSYPVLFDNGVNAWQNVLDAKTEGLSAYEILHFGLHVMIGVAICIGCGILGGCTFPMLSVGACLGAGISCHLFPLALSVPCCMAGCISGFLPAPFTTVLTISMIFDLDSNQSTSVLLSVMASYTVTGGSGMIRRLCACAWTMSIEEEVDIAILAEGEEEEDLTPRDVEIQEERPLADYEIRQEIQSKIFGNPSTEEED</sequence>
<gene>
    <name evidence="3" type="ORF">IV203_004521</name>
</gene>
<name>A0A9K3PPC2_9STRA</name>
<dbReference type="GO" id="GO:0015108">
    <property type="term" value="F:chloride transmembrane transporter activity"/>
    <property type="evidence" value="ECO:0007669"/>
    <property type="project" value="InterPro"/>
</dbReference>
<reference evidence="3" key="1">
    <citation type="journal article" date="2021" name="Sci. Rep.">
        <title>Diploid genomic architecture of Nitzschia inconspicua, an elite biomass production diatom.</title>
        <authorList>
            <person name="Oliver A."/>
            <person name="Podell S."/>
            <person name="Pinowska A."/>
            <person name="Traller J.C."/>
            <person name="Smith S.R."/>
            <person name="McClure R."/>
            <person name="Beliaev A."/>
            <person name="Bohutskyi P."/>
            <person name="Hill E.A."/>
            <person name="Rabines A."/>
            <person name="Zheng H."/>
            <person name="Allen L.Z."/>
            <person name="Kuo A."/>
            <person name="Grigoriev I.V."/>
            <person name="Allen A.E."/>
            <person name="Hazlebeck D."/>
            <person name="Allen E.E."/>
        </authorList>
    </citation>
    <scope>NUCLEOTIDE SEQUENCE</scope>
    <source>
        <strain evidence="3">Hildebrandi</strain>
    </source>
</reference>
<dbReference type="GO" id="GO:0016020">
    <property type="term" value="C:membrane"/>
    <property type="evidence" value="ECO:0007669"/>
    <property type="project" value="InterPro"/>
</dbReference>
<reference evidence="3" key="2">
    <citation type="submission" date="2021-04" db="EMBL/GenBank/DDBJ databases">
        <authorList>
            <person name="Podell S."/>
        </authorList>
    </citation>
    <scope>NUCLEOTIDE SEQUENCE</scope>
    <source>
        <strain evidence="3">Hildebrandi</strain>
    </source>
</reference>
<dbReference type="EMBL" id="JAGRRH010000016">
    <property type="protein sequence ID" value="KAG7355165.1"/>
    <property type="molecule type" value="Genomic_DNA"/>
</dbReference>
<dbReference type="OrthoDB" id="514608at2759"/>
<proteinExistence type="predicted"/>
<keyword evidence="4" id="KW-1185">Reference proteome</keyword>
<dbReference type="CDD" id="cd00400">
    <property type="entry name" value="Voltage_gated_ClC"/>
    <property type="match status" value="1"/>
</dbReference>
<feature type="transmembrane region" description="Helical" evidence="2">
    <location>
        <begin position="185"/>
        <end position="212"/>
    </location>
</feature>
<keyword evidence="2" id="KW-0472">Membrane</keyword>
<accession>A0A9K3PPC2</accession>
<feature type="transmembrane region" description="Helical" evidence="2">
    <location>
        <begin position="523"/>
        <end position="542"/>
    </location>
</feature>
<protein>
    <submittedName>
        <fullName evidence="3">Voltage gated chloride channel</fullName>
    </submittedName>
</protein>
<feature type="transmembrane region" description="Helical" evidence="2">
    <location>
        <begin position="70"/>
        <end position="94"/>
    </location>
</feature>
<dbReference type="PANTHER" id="PTHR43427">
    <property type="entry name" value="CHLORIDE CHANNEL PROTEIN CLC-E"/>
    <property type="match status" value="1"/>
</dbReference>
<feature type="transmembrane region" description="Helical" evidence="2">
    <location>
        <begin position="297"/>
        <end position="320"/>
    </location>
</feature>
<feature type="transmembrane region" description="Helical" evidence="2">
    <location>
        <begin position="443"/>
        <end position="470"/>
    </location>
</feature>
<feature type="transmembrane region" description="Helical" evidence="2">
    <location>
        <begin position="395"/>
        <end position="416"/>
    </location>
</feature>